<dbReference type="EMBL" id="JAXUIC010000002">
    <property type="protein sequence ID" value="KAK4599583.1"/>
    <property type="molecule type" value="Genomic_DNA"/>
</dbReference>
<dbReference type="Pfam" id="PF02362">
    <property type="entry name" value="B3"/>
    <property type="match status" value="1"/>
</dbReference>
<comment type="caution">
    <text evidence="7">The sequence shown here is derived from an EMBL/GenBank/DDBJ whole genome shotgun (WGS) entry which is preliminary data.</text>
</comment>
<feature type="domain" description="TF-B3" evidence="6">
    <location>
        <begin position="1"/>
        <end position="66"/>
    </location>
</feature>
<keyword evidence="2" id="KW-0805">Transcription regulation</keyword>
<evidence type="ECO:0000313" key="8">
    <source>
        <dbReference type="Proteomes" id="UP001324115"/>
    </source>
</evidence>
<keyword evidence="4" id="KW-0804">Transcription</keyword>
<dbReference type="AlphaFoldDB" id="A0AAN7FST5"/>
<evidence type="ECO:0000256" key="2">
    <source>
        <dbReference type="ARBA" id="ARBA00023015"/>
    </source>
</evidence>
<dbReference type="PANTHER" id="PTHR31920">
    <property type="entry name" value="B3 DOMAIN-CONTAINING"/>
    <property type="match status" value="1"/>
</dbReference>
<protein>
    <recommendedName>
        <fullName evidence="6">TF-B3 domain-containing protein</fullName>
    </recommendedName>
</protein>
<accession>A0AAN7FST5</accession>
<keyword evidence="8" id="KW-1185">Reference proteome</keyword>
<evidence type="ECO:0000256" key="1">
    <source>
        <dbReference type="ARBA" id="ARBA00004123"/>
    </source>
</evidence>
<dbReference type="SUPFAM" id="SSF101936">
    <property type="entry name" value="DNA-binding pseudobarrel domain"/>
    <property type="match status" value="1"/>
</dbReference>
<evidence type="ECO:0000313" key="7">
    <source>
        <dbReference type="EMBL" id="KAK4599583.1"/>
    </source>
</evidence>
<proteinExistence type="predicted"/>
<dbReference type="Proteomes" id="UP001324115">
    <property type="component" value="Unassembled WGS sequence"/>
</dbReference>
<name>A0AAN7FST5_QUERU</name>
<dbReference type="GO" id="GO:0005634">
    <property type="term" value="C:nucleus"/>
    <property type="evidence" value="ECO:0007669"/>
    <property type="project" value="UniProtKB-SubCell"/>
</dbReference>
<reference evidence="7 8" key="1">
    <citation type="journal article" date="2023" name="G3 (Bethesda)">
        <title>A haplotype-resolved chromosome-scale genome for Quercus rubra L. provides insights into the genetics of adaptive traits for red oak species.</title>
        <authorList>
            <person name="Kapoor B."/>
            <person name="Jenkins J."/>
            <person name="Schmutz J."/>
            <person name="Zhebentyayeva T."/>
            <person name="Kuelheim C."/>
            <person name="Coggeshall M."/>
            <person name="Heim C."/>
            <person name="Lasky J.R."/>
            <person name="Leites L."/>
            <person name="Islam-Faridi N."/>
            <person name="Romero-Severson J."/>
            <person name="DeLeo V.L."/>
            <person name="Lucas S.M."/>
            <person name="Lazic D."/>
            <person name="Gailing O."/>
            <person name="Carlson J."/>
            <person name="Staton M."/>
        </authorList>
    </citation>
    <scope>NUCLEOTIDE SEQUENCE [LARGE SCALE GENOMIC DNA]</scope>
    <source>
        <strain evidence="7">Pseudo-F2</strain>
    </source>
</reference>
<keyword evidence="5" id="KW-0539">Nucleus</keyword>
<dbReference type="InterPro" id="IPR003340">
    <property type="entry name" value="B3_DNA-bd"/>
</dbReference>
<gene>
    <name evidence="7" type="ORF">RGQ29_009574</name>
</gene>
<sequence>MSLSKCDLRSPIGKFCMVQVEVRENGMFFRNGCPDFVKNNYLEIGDFLVFEYDGKSTFNVNVYGRNACEKDIRVAKKNNDNPISLEKKGKQVQKKESFGKKAIKSIHISFNGINCEYNMSRKEPVTVSDDEEELAIENSEISCFIATRDGTILILRGAMESNEILNFFY</sequence>
<dbReference type="CDD" id="cd10017">
    <property type="entry name" value="B3_DNA"/>
    <property type="match status" value="1"/>
</dbReference>
<dbReference type="PROSITE" id="PS50863">
    <property type="entry name" value="B3"/>
    <property type="match status" value="1"/>
</dbReference>
<dbReference type="GO" id="GO:0003677">
    <property type="term" value="F:DNA binding"/>
    <property type="evidence" value="ECO:0007669"/>
    <property type="project" value="UniProtKB-KW"/>
</dbReference>
<keyword evidence="3" id="KW-0238">DNA-binding</keyword>
<dbReference type="Gene3D" id="2.40.330.10">
    <property type="entry name" value="DNA-binding pseudobarrel domain"/>
    <property type="match status" value="1"/>
</dbReference>
<dbReference type="InterPro" id="IPR050655">
    <property type="entry name" value="Plant_B3_domain"/>
</dbReference>
<evidence type="ECO:0000256" key="4">
    <source>
        <dbReference type="ARBA" id="ARBA00023163"/>
    </source>
</evidence>
<organism evidence="7 8">
    <name type="scientific">Quercus rubra</name>
    <name type="common">Northern red oak</name>
    <name type="synonym">Quercus borealis</name>
    <dbReference type="NCBI Taxonomy" id="3512"/>
    <lineage>
        <taxon>Eukaryota</taxon>
        <taxon>Viridiplantae</taxon>
        <taxon>Streptophyta</taxon>
        <taxon>Embryophyta</taxon>
        <taxon>Tracheophyta</taxon>
        <taxon>Spermatophyta</taxon>
        <taxon>Magnoliopsida</taxon>
        <taxon>eudicotyledons</taxon>
        <taxon>Gunneridae</taxon>
        <taxon>Pentapetalae</taxon>
        <taxon>rosids</taxon>
        <taxon>fabids</taxon>
        <taxon>Fagales</taxon>
        <taxon>Fagaceae</taxon>
        <taxon>Quercus</taxon>
    </lineage>
</organism>
<dbReference type="InterPro" id="IPR015300">
    <property type="entry name" value="DNA-bd_pseudobarrel_sf"/>
</dbReference>
<evidence type="ECO:0000256" key="3">
    <source>
        <dbReference type="ARBA" id="ARBA00023125"/>
    </source>
</evidence>
<comment type="subcellular location">
    <subcellularLocation>
        <location evidence="1">Nucleus</location>
    </subcellularLocation>
</comment>
<evidence type="ECO:0000259" key="6">
    <source>
        <dbReference type="PROSITE" id="PS50863"/>
    </source>
</evidence>
<dbReference type="PANTHER" id="PTHR31920:SF135">
    <property type="entry name" value="B3 DOMAIN-CONTAINING PROTEIN OS03G0621600-RELATED"/>
    <property type="match status" value="1"/>
</dbReference>
<evidence type="ECO:0000256" key="5">
    <source>
        <dbReference type="ARBA" id="ARBA00023242"/>
    </source>
</evidence>